<dbReference type="Proteomes" id="UP000231067">
    <property type="component" value="Unassembled WGS sequence"/>
</dbReference>
<gene>
    <name evidence="6" type="ORF">COX18_03920</name>
</gene>
<sequence>MRMKAKEGVIKRYMEKEPSVALAFIFGSYASGYAHKESDFDVAVYLKDYPCSLLSSQVVRYEEGIMEQEEDVWFEVSQIVHKEVHLVCLNIAPASLIFNVLRNGIPLVIKDKGLYLDLYLKASNEAEDFLGFCEDFYRIKQRSKSLTAEDKDKLLLRVDFLGDQVKELERFRNLTQQEYQNDKDKRRIIERWTENINNALIDIAKIILASEHREMPRSYEETLLKFGILIGFSEETARKFSKFANLRNILAHEYLDILYSKIQNFIKEFAPLHENIKVFLDETLRKKDNANGL</sequence>
<evidence type="ECO:0000313" key="6">
    <source>
        <dbReference type="EMBL" id="PIP41238.1"/>
    </source>
</evidence>
<dbReference type="PANTHER" id="PTHR43852:SF3">
    <property type="entry name" value="NUCLEOTIDYLTRANSFERASE"/>
    <property type="match status" value="1"/>
</dbReference>
<dbReference type="SUPFAM" id="SSF81301">
    <property type="entry name" value="Nucleotidyltransferase"/>
    <property type="match status" value="1"/>
</dbReference>
<dbReference type="NCBIfam" id="NF047752">
    <property type="entry name" value="MntA_antitoxin"/>
    <property type="match status" value="1"/>
</dbReference>
<evidence type="ECO:0000256" key="4">
    <source>
        <dbReference type="ARBA" id="ARBA00024207"/>
    </source>
</evidence>
<dbReference type="NCBIfam" id="NF047751">
    <property type="entry name" value="HepT_toxin"/>
    <property type="match status" value="1"/>
</dbReference>
<dbReference type="CDD" id="cd05403">
    <property type="entry name" value="NT_KNTase_like"/>
    <property type="match status" value="1"/>
</dbReference>
<reference evidence="6 7" key="1">
    <citation type="submission" date="2017-09" db="EMBL/GenBank/DDBJ databases">
        <title>Depth-based differentiation of microbial function through sediment-hosted aquifers and enrichment of novel symbionts in the deep terrestrial subsurface.</title>
        <authorList>
            <person name="Probst A.J."/>
            <person name="Ladd B."/>
            <person name="Jarett J.K."/>
            <person name="Geller-Mcgrath D.E."/>
            <person name="Sieber C.M."/>
            <person name="Emerson J.B."/>
            <person name="Anantharaman K."/>
            <person name="Thomas B.C."/>
            <person name="Malmstrom R."/>
            <person name="Stieglmeier M."/>
            <person name="Klingl A."/>
            <person name="Woyke T."/>
            <person name="Ryan C.M."/>
            <person name="Banfield J.F."/>
        </authorList>
    </citation>
    <scope>NUCLEOTIDE SEQUENCE [LARGE SCALE GENOMIC DNA]</scope>
    <source>
        <strain evidence="6">CG23_combo_of_CG06-09_8_20_14_all_40_23</strain>
    </source>
</reference>
<proteinExistence type="inferred from homology"/>
<dbReference type="Pfam" id="PF01934">
    <property type="entry name" value="HepT-like"/>
    <property type="match status" value="1"/>
</dbReference>
<feature type="domain" description="Polymerase beta nucleotidyltransferase" evidence="5">
    <location>
        <begin position="10"/>
        <end position="112"/>
    </location>
</feature>
<dbReference type="GO" id="GO:0016787">
    <property type="term" value="F:hydrolase activity"/>
    <property type="evidence" value="ECO:0007669"/>
    <property type="project" value="UniProtKB-KW"/>
</dbReference>
<protein>
    <recommendedName>
        <fullName evidence="5">Polymerase beta nucleotidyltransferase domain-containing protein</fullName>
    </recommendedName>
</protein>
<evidence type="ECO:0000256" key="2">
    <source>
        <dbReference type="ARBA" id="ARBA00022722"/>
    </source>
</evidence>
<evidence type="ECO:0000259" key="5">
    <source>
        <dbReference type="Pfam" id="PF18765"/>
    </source>
</evidence>
<organism evidence="6 7">
    <name type="scientific">Candidatus Desantisbacteria bacterium CG23_combo_of_CG06-09_8_20_14_all_40_23</name>
    <dbReference type="NCBI Taxonomy" id="1974550"/>
    <lineage>
        <taxon>Bacteria</taxon>
        <taxon>Candidatus Desantisiibacteriota</taxon>
    </lineage>
</organism>
<dbReference type="Pfam" id="PF18765">
    <property type="entry name" value="Polbeta"/>
    <property type="match status" value="1"/>
</dbReference>
<dbReference type="PANTHER" id="PTHR43852">
    <property type="entry name" value="NUCLEOTIDYLTRANSFERASE"/>
    <property type="match status" value="1"/>
</dbReference>
<dbReference type="InterPro" id="IPR008201">
    <property type="entry name" value="HepT-like"/>
</dbReference>
<keyword evidence="1" id="KW-1277">Toxin-antitoxin system</keyword>
<dbReference type="InterPro" id="IPR037038">
    <property type="entry name" value="HepT-like_sf"/>
</dbReference>
<keyword evidence="3" id="KW-0378">Hydrolase</keyword>
<dbReference type="Gene3D" id="1.20.120.580">
    <property type="entry name" value="bsu32300-like"/>
    <property type="match status" value="1"/>
</dbReference>
<dbReference type="GO" id="GO:0004540">
    <property type="term" value="F:RNA nuclease activity"/>
    <property type="evidence" value="ECO:0007669"/>
    <property type="project" value="InterPro"/>
</dbReference>
<dbReference type="Gene3D" id="3.30.460.10">
    <property type="entry name" value="Beta Polymerase, domain 2"/>
    <property type="match status" value="1"/>
</dbReference>
<accession>A0A2H0A9P4</accession>
<evidence type="ECO:0000256" key="3">
    <source>
        <dbReference type="ARBA" id="ARBA00022801"/>
    </source>
</evidence>
<evidence type="ECO:0000256" key="1">
    <source>
        <dbReference type="ARBA" id="ARBA00022649"/>
    </source>
</evidence>
<keyword evidence="2" id="KW-0540">Nuclease</keyword>
<dbReference type="AlphaFoldDB" id="A0A2H0A9P4"/>
<dbReference type="InterPro" id="IPR041633">
    <property type="entry name" value="Polbeta"/>
</dbReference>
<comment type="caution">
    <text evidence="6">The sequence shown here is derived from an EMBL/GenBank/DDBJ whole genome shotgun (WGS) entry which is preliminary data.</text>
</comment>
<dbReference type="GO" id="GO:0110001">
    <property type="term" value="C:toxin-antitoxin complex"/>
    <property type="evidence" value="ECO:0007669"/>
    <property type="project" value="InterPro"/>
</dbReference>
<name>A0A2H0A9P4_9BACT</name>
<evidence type="ECO:0000313" key="7">
    <source>
        <dbReference type="Proteomes" id="UP000231067"/>
    </source>
</evidence>
<comment type="similarity">
    <text evidence="4">Belongs to the HepT RNase toxin family.</text>
</comment>
<dbReference type="InterPro" id="IPR043519">
    <property type="entry name" value="NT_sf"/>
</dbReference>
<dbReference type="InterPro" id="IPR052930">
    <property type="entry name" value="TA_antitoxin_MntA"/>
</dbReference>
<dbReference type="EMBL" id="PCSH01000074">
    <property type="protein sequence ID" value="PIP41238.1"/>
    <property type="molecule type" value="Genomic_DNA"/>
</dbReference>